<feature type="region of interest" description="Disordered" evidence="1">
    <location>
        <begin position="421"/>
        <end position="460"/>
    </location>
</feature>
<gene>
    <name evidence="2" type="ORF">UV8b_01828</name>
</gene>
<feature type="region of interest" description="Disordered" evidence="1">
    <location>
        <begin position="851"/>
        <end position="908"/>
    </location>
</feature>
<organism evidence="2 3">
    <name type="scientific">Ustilaginoidea virens</name>
    <name type="common">Rice false smut fungus</name>
    <name type="synonym">Villosiclava virens</name>
    <dbReference type="NCBI Taxonomy" id="1159556"/>
    <lineage>
        <taxon>Eukaryota</taxon>
        <taxon>Fungi</taxon>
        <taxon>Dikarya</taxon>
        <taxon>Ascomycota</taxon>
        <taxon>Pezizomycotina</taxon>
        <taxon>Sordariomycetes</taxon>
        <taxon>Hypocreomycetidae</taxon>
        <taxon>Hypocreales</taxon>
        <taxon>Clavicipitaceae</taxon>
        <taxon>Ustilaginoidea</taxon>
    </lineage>
</organism>
<accession>A0A8E5MFL0</accession>
<dbReference type="AlphaFoldDB" id="A0A8E5MFL0"/>
<keyword evidence="3" id="KW-1185">Reference proteome</keyword>
<feature type="region of interest" description="Disordered" evidence="1">
    <location>
        <begin position="624"/>
        <end position="643"/>
    </location>
</feature>
<reference evidence="2" key="1">
    <citation type="submission" date="2020-03" db="EMBL/GenBank/DDBJ databases">
        <title>A mixture of massive structural variations and highly conserved coding sequences in Ustilaginoidea virens genome.</title>
        <authorList>
            <person name="Zhang K."/>
            <person name="Zhao Z."/>
            <person name="Zhang Z."/>
            <person name="Li Y."/>
            <person name="Hsiang T."/>
            <person name="Sun W."/>
        </authorList>
    </citation>
    <scope>NUCLEOTIDE SEQUENCE</scope>
    <source>
        <strain evidence="2">UV-8b</strain>
    </source>
</reference>
<feature type="region of interest" description="Disordered" evidence="1">
    <location>
        <begin position="1"/>
        <end position="22"/>
    </location>
</feature>
<sequence length="950" mass="102961">MKQSVRFTGPNARPRRQLAARAKPVVLSNRSSGLTYDSGRQGNDVILTPNSNYEQSFAIAYSPRSSNYSITRSDTNLHTDPVTPAPEPSFPQTIRKSKSMYGQFAFSSSDYAGRYIRSDNSEHLQVPPHNNETFHHSLRRSLRTPKSMSYLDYRNNQSITNNDKTKRPDVLGPVKEIHPKRSFRHLKSHSSMFFRSRHRWQESSVDTSTSFCNSSDNSAAISSAFSGNSAPTAKLASIRFAARRVSRSFRNKLSKFLGRSKDSDGGDRDAGASQAHDTDTDSYHHPPGTPPPEEASMSRVTSHVPSLHAVPSCQQMRSRQGSLESISYDDGADLDDKSRITSWTNSTANTIINYGANEDREYQRLSVIKENGMHVPSSSQIGPLRDGRTPSGDAMSVPKWTINSQRVYSALVKRLTSDAQAEKTLQDSNPAKQGPDDSVPPRQSSLDRAAPQTCSPSTVRCIGTEDDDVFEDKKEAASSRSNLASKMFTDGVECDKIGRTASYKAYPNPTAGDGKGLSPTKISCPELASPKAMPLQAEKHSAFSPSPDNYFFRTTSPYRRTLQRSMKEHQDTEHTHALDTRYLSTLSALSLPTRRPSTLGSERDLRTTYAESFYSFMTDELTTSGGVDDAATPHGAEDGREGVENEPFGVAISTPAGTRNISPASSVDWKRRLSAHEFKSKTPSKKTTSQIGDDPKGGPQLKARHVRENAEIDSPAEMSKIEAAQATPIVPLGEGSANILGPHSARTHCNKAQDANLKSPGAFDENASSFENELARSCGSPQPPPIPYRKRLRAIPSLPIVGCVAAASKSVSCARDIPRMRSLNTIVSAGATAPGGSHAQSLGQENGAKEALTPSDLNADGPATAGGDDYANARTGSGKRQGPSNPPSVPHTPGVVAPVTDGIPGSMKSEWDAQIRGSRRMVDLFLSSRRKAIQGTASRNGSENFPAAFV</sequence>
<dbReference type="KEGG" id="uvi:66062606"/>
<feature type="region of interest" description="Disordered" evidence="1">
    <location>
        <begin position="373"/>
        <end position="397"/>
    </location>
</feature>
<feature type="region of interest" description="Disordered" evidence="1">
    <location>
        <begin position="257"/>
        <end position="331"/>
    </location>
</feature>
<feature type="compositionally biased region" description="Basic and acidic residues" evidence="1">
    <location>
        <begin position="259"/>
        <end position="284"/>
    </location>
</feature>
<dbReference type="GeneID" id="66062606"/>
<protein>
    <submittedName>
        <fullName evidence="2">Uncharacterized protein</fullName>
    </submittedName>
</protein>
<dbReference type="EMBL" id="CP072754">
    <property type="protein sequence ID" value="QUC17587.1"/>
    <property type="molecule type" value="Genomic_DNA"/>
</dbReference>
<evidence type="ECO:0000256" key="1">
    <source>
        <dbReference type="SAM" id="MobiDB-lite"/>
    </source>
</evidence>
<evidence type="ECO:0000313" key="2">
    <source>
        <dbReference type="EMBL" id="QUC17587.1"/>
    </source>
</evidence>
<dbReference type="RefSeq" id="XP_042995260.1">
    <property type="nucleotide sequence ID" value="XM_043139326.1"/>
</dbReference>
<evidence type="ECO:0000313" key="3">
    <source>
        <dbReference type="Proteomes" id="UP000027002"/>
    </source>
</evidence>
<feature type="compositionally biased region" description="Polar residues" evidence="1">
    <location>
        <begin position="312"/>
        <end position="325"/>
    </location>
</feature>
<name>A0A8E5MFL0_USTVR</name>
<feature type="compositionally biased region" description="Polar residues" evidence="1">
    <location>
        <begin position="441"/>
        <end position="458"/>
    </location>
</feature>
<dbReference type="Proteomes" id="UP000027002">
    <property type="component" value="Chromosome 2"/>
</dbReference>
<feature type="region of interest" description="Disordered" evidence="1">
    <location>
        <begin position="676"/>
        <end position="704"/>
    </location>
</feature>
<proteinExistence type="predicted"/>
<dbReference type="OrthoDB" id="206201at2759"/>